<comment type="caution">
    <text evidence="6">The sequence shown here is derived from an EMBL/GenBank/DDBJ whole genome shotgun (WGS) entry which is preliminary data.</text>
</comment>
<feature type="compositionally biased region" description="Low complexity" evidence="4">
    <location>
        <begin position="46"/>
        <end position="58"/>
    </location>
</feature>
<dbReference type="InterPro" id="IPR024864">
    <property type="entry name" value="Nup54/Nup57/Nup44"/>
</dbReference>
<dbReference type="Proteomes" id="UP001150266">
    <property type="component" value="Unassembled WGS sequence"/>
</dbReference>
<reference evidence="6" key="1">
    <citation type="submission" date="2022-08" db="EMBL/GenBank/DDBJ databases">
        <title>A Global Phylogenomic Analysis of the Shiitake Genus Lentinula.</title>
        <authorList>
            <consortium name="DOE Joint Genome Institute"/>
            <person name="Sierra-Patev S."/>
            <person name="Min B."/>
            <person name="Naranjo-Ortiz M."/>
            <person name="Looney B."/>
            <person name="Konkel Z."/>
            <person name="Slot J.C."/>
            <person name="Sakamoto Y."/>
            <person name="Steenwyk J.L."/>
            <person name="Rokas A."/>
            <person name="Carro J."/>
            <person name="Camarero S."/>
            <person name="Ferreira P."/>
            <person name="Molpeceres G."/>
            <person name="Ruiz-Duenas F.J."/>
            <person name="Serrano A."/>
            <person name="Henrissat B."/>
            <person name="Drula E."/>
            <person name="Hughes K.W."/>
            <person name="Mata J.L."/>
            <person name="Ishikawa N.K."/>
            <person name="Vargas-Isla R."/>
            <person name="Ushijima S."/>
            <person name="Smith C.A."/>
            <person name="Ahrendt S."/>
            <person name="Andreopoulos W."/>
            <person name="He G."/>
            <person name="Labutti K."/>
            <person name="Lipzen A."/>
            <person name="Ng V."/>
            <person name="Riley R."/>
            <person name="Sandor L."/>
            <person name="Barry K."/>
            <person name="Martinez A.T."/>
            <person name="Xiao Y."/>
            <person name="Gibbons J.G."/>
            <person name="Terashima K."/>
            <person name="Grigoriev I.V."/>
            <person name="Hibbett D.S."/>
        </authorList>
    </citation>
    <scope>NUCLEOTIDE SEQUENCE</scope>
    <source>
        <strain evidence="6">JLM2183</strain>
    </source>
</reference>
<keyword evidence="2" id="KW-0813">Transport</keyword>
<dbReference type="GO" id="GO:0006607">
    <property type="term" value="P:NLS-bearing protein import into nucleus"/>
    <property type="evidence" value="ECO:0007669"/>
    <property type="project" value="TreeGrafter"/>
</dbReference>
<dbReference type="PANTHER" id="PTHR13000:SF0">
    <property type="entry name" value="NUCLEOPORIN P54"/>
    <property type="match status" value="1"/>
</dbReference>
<dbReference type="GO" id="GO:0036228">
    <property type="term" value="P:protein localization to nuclear inner membrane"/>
    <property type="evidence" value="ECO:0007669"/>
    <property type="project" value="TreeGrafter"/>
</dbReference>
<name>A0A9W9ATQ5_9AGAR</name>
<feature type="compositionally biased region" description="Low complexity" evidence="4">
    <location>
        <begin position="1"/>
        <end position="33"/>
    </location>
</feature>
<dbReference type="GO" id="GO:0044613">
    <property type="term" value="C:nuclear pore central transport channel"/>
    <property type="evidence" value="ECO:0007669"/>
    <property type="project" value="TreeGrafter"/>
</dbReference>
<evidence type="ECO:0000256" key="4">
    <source>
        <dbReference type="SAM" id="MobiDB-lite"/>
    </source>
</evidence>
<feature type="domain" description="Nucleoporin Nup54 alpha-helical" evidence="5">
    <location>
        <begin position="325"/>
        <end position="480"/>
    </location>
</feature>
<dbReference type="Pfam" id="PF13874">
    <property type="entry name" value="Nup54"/>
    <property type="match status" value="1"/>
</dbReference>
<keyword evidence="7" id="KW-1185">Reference proteome</keyword>
<evidence type="ECO:0000256" key="2">
    <source>
        <dbReference type="ARBA" id="ARBA00022448"/>
    </source>
</evidence>
<keyword evidence="3" id="KW-0539">Nucleus</keyword>
<feature type="compositionally biased region" description="Polar residues" evidence="4">
    <location>
        <begin position="105"/>
        <end position="130"/>
    </location>
</feature>
<evidence type="ECO:0000256" key="3">
    <source>
        <dbReference type="ARBA" id="ARBA00023242"/>
    </source>
</evidence>
<evidence type="ECO:0000313" key="7">
    <source>
        <dbReference type="Proteomes" id="UP001150266"/>
    </source>
</evidence>
<gene>
    <name evidence="6" type="ORF">J3R30DRAFT_69806</name>
</gene>
<dbReference type="GO" id="GO:0006999">
    <property type="term" value="P:nuclear pore organization"/>
    <property type="evidence" value="ECO:0007669"/>
    <property type="project" value="TreeGrafter"/>
</dbReference>
<proteinExistence type="predicted"/>
<evidence type="ECO:0000256" key="1">
    <source>
        <dbReference type="ARBA" id="ARBA00004123"/>
    </source>
</evidence>
<comment type="subcellular location">
    <subcellularLocation>
        <location evidence="1">Nucleus</location>
    </subcellularLocation>
</comment>
<feature type="compositionally biased region" description="Polar residues" evidence="4">
    <location>
        <begin position="164"/>
        <end position="173"/>
    </location>
</feature>
<evidence type="ECO:0000259" key="5">
    <source>
        <dbReference type="Pfam" id="PF13874"/>
    </source>
</evidence>
<dbReference type="OrthoDB" id="6162375at2759"/>
<organism evidence="6 7">
    <name type="scientific">Lentinula aciculospora</name>
    <dbReference type="NCBI Taxonomy" id="153920"/>
    <lineage>
        <taxon>Eukaryota</taxon>
        <taxon>Fungi</taxon>
        <taxon>Dikarya</taxon>
        <taxon>Basidiomycota</taxon>
        <taxon>Agaricomycotina</taxon>
        <taxon>Agaricomycetes</taxon>
        <taxon>Agaricomycetidae</taxon>
        <taxon>Agaricales</taxon>
        <taxon>Marasmiineae</taxon>
        <taxon>Omphalotaceae</taxon>
        <taxon>Lentinula</taxon>
    </lineage>
</organism>
<feature type="compositionally biased region" description="Low complexity" evidence="4">
    <location>
        <begin position="203"/>
        <end position="236"/>
    </location>
</feature>
<accession>A0A9W9ATQ5</accession>
<sequence>MSFLGSSTTAPTPGTSIFGAANNTNNQSTNANQPAGGSLFGGFGAQNTNNNTNPQQPTASLFGTTQGNPLFGGSNANTGTGSSIFGNNNAGNNLFGKPATATNTGNSLFGGQTNTPATTGTSSLFGSNAAQPGAAGSTFFATPPAGQQQQQQQQNANQPKPGLFSSTNTSTNPLFGGASSTNTTNAPTNTAGSLFGGGPTPNSLSGSTTGQTTGMGSLFGSTNTTPGNSTTGNTLGASSFLGGNSTLGTSTLGASAFGKPSGGLVSSSLGSQNQSADAQVQFARLQEKIEGIVGAWNAQNPALCRFQHYFYNIVEPSQVNLYGRPPNAVHEALWQKAVRENPDPTCLVPVLAIGFDDLRGRVDAQVSQSAAHKEKLLELRQKLRTLSTNHSTLTVPRLQRYAALQTQLTHRLLRLVQHLHLLIPSVRSSAISENEEALRGVLEEVVAEVGVGASYNAGSRSNGEAFGKGRLKSKLGELWAVIGALKAREQSLNATLGGNGEWKVVDEEGLARIAQVGFFNDELCSPWLIFVKILAEQQAGLAHLTKILHKDLKDLAVIMGTADGAGEDMDTENVLLGSRGSSMRDSTLRMSTLR</sequence>
<dbReference type="GO" id="GO:0017056">
    <property type="term" value="F:structural constituent of nuclear pore"/>
    <property type="evidence" value="ECO:0007669"/>
    <property type="project" value="TreeGrafter"/>
</dbReference>
<feature type="compositionally biased region" description="Polar residues" evidence="4">
    <location>
        <begin position="59"/>
        <end position="68"/>
    </location>
</feature>
<dbReference type="AlphaFoldDB" id="A0A9W9ATQ5"/>
<dbReference type="EMBL" id="JAOTPV010000001">
    <property type="protein sequence ID" value="KAJ4490337.1"/>
    <property type="molecule type" value="Genomic_DNA"/>
</dbReference>
<feature type="region of interest" description="Disordered" evidence="4">
    <location>
        <begin position="105"/>
        <end position="236"/>
    </location>
</feature>
<feature type="compositionally biased region" description="Low complexity" evidence="4">
    <location>
        <begin position="177"/>
        <end position="193"/>
    </location>
</feature>
<dbReference type="PANTHER" id="PTHR13000">
    <property type="entry name" value="NUCLEOPORIN P54"/>
    <property type="match status" value="1"/>
</dbReference>
<protein>
    <submittedName>
        <fullName evidence="6">Nucleoporin complex subunit 54-domain-containing protein</fullName>
    </submittedName>
</protein>
<feature type="region of interest" description="Disordered" evidence="4">
    <location>
        <begin position="1"/>
        <end position="76"/>
    </location>
</feature>
<dbReference type="InterPro" id="IPR025712">
    <property type="entry name" value="Nup54_alpha-helical_dom"/>
</dbReference>
<dbReference type="Gene3D" id="1.20.5.170">
    <property type="match status" value="1"/>
</dbReference>
<evidence type="ECO:0000313" key="6">
    <source>
        <dbReference type="EMBL" id="KAJ4490337.1"/>
    </source>
</evidence>